<dbReference type="RefSeq" id="WP_107845551.1">
    <property type="nucleotide sequence ID" value="NZ_QBKS01000001.1"/>
</dbReference>
<dbReference type="SUPFAM" id="SSF82171">
    <property type="entry name" value="DPP6 N-terminal domain-like"/>
    <property type="match status" value="1"/>
</dbReference>
<keyword evidence="4" id="KW-1185">Reference proteome</keyword>
<dbReference type="GO" id="GO:0004252">
    <property type="term" value="F:serine-type endopeptidase activity"/>
    <property type="evidence" value="ECO:0007669"/>
    <property type="project" value="TreeGrafter"/>
</dbReference>
<gene>
    <name evidence="3" type="ORF">C8N43_2125</name>
</gene>
<name>A0A2T6BN10_9RHOB</name>
<evidence type="ECO:0000313" key="4">
    <source>
        <dbReference type="Proteomes" id="UP000243978"/>
    </source>
</evidence>
<dbReference type="GO" id="GO:0004177">
    <property type="term" value="F:aminopeptidase activity"/>
    <property type="evidence" value="ECO:0007669"/>
    <property type="project" value="UniProtKB-KW"/>
</dbReference>
<keyword evidence="3" id="KW-0645">Protease</keyword>
<keyword evidence="3" id="KW-0031">Aminopeptidase</keyword>
<comment type="caution">
    <text evidence="3">The sequence shown here is derived from an EMBL/GenBank/DDBJ whole genome shotgun (WGS) entry which is preliminary data.</text>
</comment>
<proteinExistence type="predicted"/>
<dbReference type="AlphaFoldDB" id="A0A2T6BN10"/>
<accession>A0A2T6BN10</accession>
<dbReference type="InterPro" id="IPR001375">
    <property type="entry name" value="Peptidase_S9_cat"/>
</dbReference>
<dbReference type="Proteomes" id="UP000243978">
    <property type="component" value="Unassembled WGS sequence"/>
</dbReference>
<sequence length="659" mass="74190">MRRIVKVLALLGVVLATGRGMAYLWASRDTPPTHPALAEANLPPLIPVRDFWADTDAEWDYHVSGDGRYLAHRVVRGTQEVVALTDLSTDTELATIPELWHFYWDPHAPLLHVITHDERLWRVDPTNPARDAWVDITPRGFRNWNFATIPRAPQDRRIVSSRDRNPAFHDVYTVRPDGGGKELLIRNEGQTLAWIMDHDNLPLMRIDRAEDDAGRIMVRTNADGTQWRELMTVDALTTFWVVEVTPDARFALAHSSRGRDKAALVKVDLETGMEEVLAEDPELDLMRSYSLDPFDGEIDLVRRHSGGGEPIALTPRGEVLKREIMKYSPRVQIDSLGVYGPGRFVTVTLSPEARNYIYLLIDTLDGTSQELGEFSFRRKHLDKLVPTEEVRIPARDGLEIPALLLRPKGVTGPAPLVVEVHGGPAAHVDWNYHHFRQFLTNRGYAVLSVNFRGSTGFGRAFQAKGFREYGRAMQTDLYDAAQWAVDQGIADPDALAIQGGSYGGYASGMAATERGGPFDAAIVEHAVLDVGYQMRNNPFAWGLNEVYMTRYFGTIDADFETMETYSPITRAADLAMPTLVVAGKRDRVVGFEQSEEFLRRARESDHAVEELIFEDEGHGIDRWQNSVRHARRVEDFLARHLGGRSGGWDYIEIAADWLD</sequence>
<dbReference type="OrthoDB" id="1094230at2"/>
<evidence type="ECO:0000313" key="3">
    <source>
        <dbReference type="EMBL" id="PTX57455.1"/>
    </source>
</evidence>
<evidence type="ECO:0000259" key="2">
    <source>
        <dbReference type="Pfam" id="PF00326"/>
    </source>
</evidence>
<reference evidence="3 4" key="1">
    <citation type="submission" date="2018-04" db="EMBL/GenBank/DDBJ databases">
        <title>Genomic Encyclopedia of Archaeal and Bacterial Type Strains, Phase II (KMG-II): from individual species to whole genera.</title>
        <authorList>
            <person name="Goeker M."/>
        </authorList>
    </citation>
    <scope>NUCLEOTIDE SEQUENCE [LARGE SCALE GENOMIC DNA]</scope>
    <source>
        <strain evidence="3 4">DSM 100977</strain>
    </source>
</reference>
<keyword evidence="1" id="KW-0378">Hydrolase</keyword>
<dbReference type="PANTHER" id="PTHR42776">
    <property type="entry name" value="SERINE PEPTIDASE S9 FAMILY MEMBER"/>
    <property type="match status" value="1"/>
</dbReference>
<dbReference type="PANTHER" id="PTHR42776:SF27">
    <property type="entry name" value="DIPEPTIDYL PEPTIDASE FAMILY MEMBER 6"/>
    <property type="match status" value="1"/>
</dbReference>
<dbReference type="SUPFAM" id="SSF53474">
    <property type="entry name" value="alpha/beta-Hydrolases"/>
    <property type="match status" value="1"/>
</dbReference>
<dbReference type="Pfam" id="PF00326">
    <property type="entry name" value="Peptidase_S9"/>
    <property type="match status" value="1"/>
</dbReference>
<organism evidence="3 4">
    <name type="scientific">Litoreibacter ponti</name>
    <dbReference type="NCBI Taxonomy" id="1510457"/>
    <lineage>
        <taxon>Bacteria</taxon>
        <taxon>Pseudomonadati</taxon>
        <taxon>Pseudomonadota</taxon>
        <taxon>Alphaproteobacteria</taxon>
        <taxon>Rhodobacterales</taxon>
        <taxon>Roseobacteraceae</taxon>
        <taxon>Litoreibacter</taxon>
    </lineage>
</organism>
<dbReference type="Gene3D" id="3.40.50.1820">
    <property type="entry name" value="alpha/beta hydrolase"/>
    <property type="match status" value="1"/>
</dbReference>
<dbReference type="InterPro" id="IPR029058">
    <property type="entry name" value="AB_hydrolase_fold"/>
</dbReference>
<feature type="domain" description="Peptidase S9 prolyl oligopeptidase catalytic" evidence="2">
    <location>
        <begin position="431"/>
        <end position="643"/>
    </location>
</feature>
<evidence type="ECO:0000256" key="1">
    <source>
        <dbReference type="ARBA" id="ARBA00022801"/>
    </source>
</evidence>
<protein>
    <submittedName>
        <fullName evidence="3">Dipeptidyl aminopeptidase/acylaminoacyl peptidase</fullName>
    </submittedName>
</protein>
<dbReference type="EMBL" id="QBKS01000001">
    <property type="protein sequence ID" value="PTX57455.1"/>
    <property type="molecule type" value="Genomic_DNA"/>
</dbReference>
<dbReference type="GO" id="GO:0006508">
    <property type="term" value="P:proteolysis"/>
    <property type="evidence" value="ECO:0007669"/>
    <property type="project" value="InterPro"/>
</dbReference>